<dbReference type="Proteomes" id="UP000693970">
    <property type="component" value="Unassembled WGS sequence"/>
</dbReference>
<dbReference type="GO" id="GO:0005634">
    <property type="term" value="C:nucleus"/>
    <property type="evidence" value="ECO:0007669"/>
    <property type="project" value="UniProtKB-UniRule"/>
</dbReference>
<keyword evidence="1 2" id="KW-0238">DNA-binding</keyword>
<reference evidence="4" key="2">
    <citation type="submission" date="2021-04" db="EMBL/GenBank/DDBJ databases">
        <authorList>
            <person name="Podell S."/>
        </authorList>
    </citation>
    <scope>NUCLEOTIDE SEQUENCE</scope>
    <source>
        <strain evidence="4">Hildebrandi</strain>
    </source>
</reference>
<evidence type="ECO:0000256" key="2">
    <source>
        <dbReference type="PROSITE-ProRule" id="PRU00267"/>
    </source>
</evidence>
<reference evidence="4" key="1">
    <citation type="journal article" date="2021" name="Sci. Rep.">
        <title>Diploid genomic architecture of Nitzschia inconspicua, an elite biomass production diatom.</title>
        <authorList>
            <person name="Oliver A."/>
            <person name="Podell S."/>
            <person name="Pinowska A."/>
            <person name="Traller J.C."/>
            <person name="Smith S.R."/>
            <person name="McClure R."/>
            <person name="Beliaev A."/>
            <person name="Bohutskyi P."/>
            <person name="Hill E.A."/>
            <person name="Rabines A."/>
            <person name="Zheng H."/>
            <person name="Allen L.Z."/>
            <person name="Kuo A."/>
            <person name="Grigoriev I.V."/>
            <person name="Allen A.E."/>
            <person name="Hazlebeck D."/>
            <person name="Allen E.E."/>
        </authorList>
    </citation>
    <scope>NUCLEOTIDE SEQUENCE</scope>
    <source>
        <strain evidence="4">Hildebrandi</strain>
    </source>
</reference>
<evidence type="ECO:0000313" key="5">
    <source>
        <dbReference type="Proteomes" id="UP000693970"/>
    </source>
</evidence>
<feature type="domain" description="HMG box" evidence="3">
    <location>
        <begin position="126"/>
        <end position="194"/>
    </location>
</feature>
<gene>
    <name evidence="4" type="ORF">IV203_022755</name>
</gene>
<organism evidence="4 5">
    <name type="scientific">Nitzschia inconspicua</name>
    <dbReference type="NCBI Taxonomy" id="303405"/>
    <lineage>
        <taxon>Eukaryota</taxon>
        <taxon>Sar</taxon>
        <taxon>Stramenopiles</taxon>
        <taxon>Ochrophyta</taxon>
        <taxon>Bacillariophyta</taxon>
        <taxon>Bacillariophyceae</taxon>
        <taxon>Bacillariophycidae</taxon>
        <taxon>Bacillariales</taxon>
        <taxon>Bacillariaceae</taxon>
        <taxon>Nitzschia</taxon>
    </lineage>
</organism>
<proteinExistence type="predicted"/>
<protein>
    <submittedName>
        <fullName evidence="4">HMG high mobility group box-containing protein</fullName>
    </submittedName>
</protein>
<dbReference type="Pfam" id="PF09011">
    <property type="entry name" value="HMG_box_2"/>
    <property type="match status" value="1"/>
</dbReference>
<keyword evidence="5" id="KW-1185">Reference proteome</keyword>
<dbReference type="PANTHER" id="PTHR48112">
    <property type="entry name" value="HIGH MOBILITY GROUP PROTEIN DSP1"/>
    <property type="match status" value="1"/>
</dbReference>
<feature type="DNA-binding region" description="HMG box" evidence="2">
    <location>
        <begin position="33"/>
        <end position="108"/>
    </location>
</feature>
<dbReference type="PANTHER" id="PTHR48112:SF22">
    <property type="entry name" value="MITOCHONDRIAL TRANSCRIPTION FACTOR A, ISOFORM B"/>
    <property type="match status" value="1"/>
</dbReference>
<keyword evidence="2" id="KW-0539">Nucleus</keyword>
<dbReference type="AlphaFoldDB" id="A0A9K3K5T9"/>
<dbReference type="GO" id="GO:0003677">
    <property type="term" value="F:DNA binding"/>
    <property type="evidence" value="ECO:0007669"/>
    <property type="project" value="UniProtKB-UniRule"/>
</dbReference>
<evidence type="ECO:0000259" key="3">
    <source>
        <dbReference type="PROSITE" id="PS50118"/>
    </source>
</evidence>
<evidence type="ECO:0000256" key="1">
    <source>
        <dbReference type="ARBA" id="ARBA00023125"/>
    </source>
</evidence>
<feature type="domain" description="HMG box" evidence="3">
    <location>
        <begin position="33"/>
        <end position="108"/>
    </location>
</feature>
<accession>A0A9K3K5T9</accession>
<name>A0A9K3K5T9_9STRA</name>
<comment type="caution">
    <text evidence="4">The sequence shown here is derived from an EMBL/GenBank/DDBJ whole genome shotgun (WGS) entry which is preliminary data.</text>
</comment>
<dbReference type="EMBL" id="JAGRRH010000093">
    <property type="protein sequence ID" value="KAG7337140.1"/>
    <property type="molecule type" value="Genomic_DNA"/>
</dbReference>
<sequence>MSKRKNNEDNDDRDYPFKKCLAPIKYKKAPNAPRRFKSSYMFFSTQKHKEIREETTKEGETTKQLATTEVAKIVSQAWKDLSEEEREKWEDIARKDKARYEMEKLMYHGPWKVPVSAKGEKDPTKPKRPMSAFLSYSNRKRMEVKETHKHTKTADISRILAQMWKDAPPEEKKEFIDEEYRLRQEYKVAMAVWKERTSKEFNKQREARENEAMKLVLEGKLPPDPSPPTTTPVTSLPTGAAYDNELVVDNSQSAHHKFSTDAVARFPPARNIYYLGDDHNNSESAAAFQPPVGRRSADSDSSMYGGYVQPHPFHGYYPPSSYRNTSRKCTFTMHNQDMPQKSLCLWIPSIIRLILPTIILIRTHHIIINTTLSDDVPQNRVQYSD</sequence>
<dbReference type="InterPro" id="IPR050342">
    <property type="entry name" value="HMGB"/>
</dbReference>
<dbReference type="InterPro" id="IPR009071">
    <property type="entry name" value="HMG_box_dom"/>
</dbReference>
<dbReference type="SMART" id="SM00398">
    <property type="entry name" value="HMG"/>
    <property type="match status" value="2"/>
</dbReference>
<dbReference type="PROSITE" id="PS50118">
    <property type="entry name" value="HMG_BOX_2"/>
    <property type="match status" value="2"/>
</dbReference>
<feature type="DNA-binding region" description="HMG box" evidence="2">
    <location>
        <begin position="126"/>
        <end position="194"/>
    </location>
</feature>
<evidence type="ECO:0000313" key="4">
    <source>
        <dbReference type="EMBL" id="KAG7337140.1"/>
    </source>
</evidence>
<dbReference type="OrthoDB" id="42782at2759"/>
<dbReference type="Pfam" id="PF00505">
    <property type="entry name" value="HMG_box"/>
    <property type="match status" value="1"/>
</dbReference>